<dbReference type="Gene3D" id="1.20.58.2220">
    <property type="entry name" value="Formin, FH2 domain"/>
    <property type="match status" value="1"/>
</dbReference>
<feature type="compositionally biased region" description="Low complexity" evidence="2">
    <location>
        <begin position="114"/>
        <end position="123"/>
    </location>
</feature>
<feature type="compositionally biased region" description="Polar residues" evidence="2">
    <location>
        <begin position="735"/>
        <end position="749"/>
    </location>
</feature>
<feature type="region of interest" description="Disordered" evidence="2">
    <location>
        <begin position="389"/>
        <end position="549"/>
    </location>
</feature>
<feature type="region of interest" description="Disordered" evidence="2">
    <location>
        <begin position="575"/>
        <end position="600"/>
    </location>
</feature>
<dbReference type="InterPro" id="IPR015425">
    <property type="entry name" value="FH2_Formin"/>
</dbReference>
<protein>
    <recommendedName>
        <fullName evidence="3">FH2 domain-containing protein</fullName>
    </recommendedName>
</protein>
<feature type="compositionally biased region" description="Polar residues" evidence="2">
    <location>
        <begin position="575"/>
        <end position="599"/>
    </location>
</feature>
<feature type="region of interest" description="Disordered" evidence="2">
    <location>
        <begin position="114"/>
        <end position="165"/>
    </location>
</feature>
<feature type="region of interest" description="Disordered" evidence="2">
    <location>
        <begin position="1778"/>
        <end position="1798"/>
    </location>
</feature>
<evidence type="ECO:0000256" key="1">
    <source>
        <dbReference type="SAM" id="Coils"/>
    </source>
</evidence>
<feature type="compositionally biased region" description="Low complexity" evidence="2">
    <location>
        <begin position="135"/>
        <end position="164"/>
    </location>
</feature>
<proteinExistence type="predicted"/>
<dbReference type="InterPro" id="IPR051425">
    <property type="entry name" value="Formin_Homology"/>
</dbReference>
<feature type="compositionally biased region" description="Polar residues" evidence="2">
    <location>
        <begin position="479"/>
        <end position="504"/>
    </location>
</feature>
<feature type="compositionally biased region" description="Low complexity" evidence="2">
    <location>
        <begin position="86"/>
        <end position="103"/>
    </location>
</feature>
<feature type="compositionally biased region" description="Polar residues" evidence="2">
    <location>
        <begin position="1059"/>
        <end position="1071"/>
    </location>
</feature>
<feature type="compositionally biased region" description="Low complexity" evidence="2">
    <location>
        <begin position="8"/>
        <end position="20"/>
    </location>
</feature>
<organism evidence="4">
    <name type="scientific">Pseudo-nitzschia delicatissima</name>
    <dbReference type="NCBI Taxonomy" id="44447"/>
    <lineage>
        <taxon>Eukaryota</taxon>
        <taxon>Sar</taxon>
        <taxon>Stramenopiles</taxon>
        <taxon>Ochrophyta</taxon>
        <taxon>Bacillariophyta</taxon>
        <taxon>Bacillariophyceae</taxon>
        <taxon>Bacillariophycidae</taxon>
        <taxon>Bacillariales</taxon>
        <taxon>Bacillariaceae</taxon>
        <taxon>Pseudo-nitzschia</taxon>
    </lineage>
</organism>
<dbReference type="GO" id="GO:0071203">
    <property type="term" value="C:WASH complex"/>
    <property type="evidence" value="ECO:0007669"/>
    <property type="project" value="InterPro"/>
</dbReference>
<feature type="compositionally biased region" description="Polar residues" evidence="2">
    <location>
        <begin position="1897"/>
        <end position="1906"/>
    </location>
</feature>
<dbReference type="SUPFAM" id="SSF101447">
    <property type="entry name" value="Formin homology 2 domain (FH2 domain)"/>
    <property type="match status" value="1"/>
</dbReference>
<feature type="compositionally biased region" description="Polar residues" evidence="2">
    <location>
        <begin position="922"/>
        <end position="931"/>
    </location>
</feature>
<feature type="compositionally biased region" description="Pro residues" evidence="2">
    <location>
        <begin position="296"/>
        <end position="305"/>
    </location>
</feature>
<feature type="compositionally biased region" description="Polar residues" evidence="2">
    <location>
        <begin position="417"/>
        <end position="444"/>
    </location>
</feature>
<feature type="compositionally biased region" description="Polar residues" evidence="2">
    <location>
        <begin position="756"/>
        <end position="769"/>
    </location>
</feature>
<keyword evidence="1" id="KW-0175">Coiled coil</keyword>
<name>A0A7S0TBJ0_9STRA</name>
<dbReference type="PANTHER" id="PTHR45725">
    <property type="entry name" value="FORMIN HOMOLOGY 2 FAMILY MEMBER"/>
    <property type="match status" value="1"/>
</dbReference>
<feature type="compositionally biased region" description="Low complexity" evidence="2">
    <location>
        <begin position="392"/>
        <end position="416"/>
    </location>
</feature>
<feature type="compositionally biased region" description="Basic and acidic residues" evidence="2">
    <location>
        <begin position="679"/>
        <end position="688"/>
    </location>
</feature>
<feature type="domain" description="FH2" evidence="3">
    <location>
        <begin position="1306"/>
        <end position="1729"/>
    </location>
</feature>
<gene>
    <name evidence="4" type="ORF">PDEL0327_LOCUS718</name>
</gene>
<feature type="compositionally biased region" description="Low complexity" evidence="2">
    <location>
        <begin position="715"/>
        <end position="724"/>
    </location>
</feature>
<evidence type="ECO:0000259" key="3">
    <source>
        <dbReference type="PROSITE" id="PS51444"/>
    </source>
</evidence>
<feature type="compositionally biased region" description="Low complexity" evidence="2">
    <location>
        <begin position="327"/>
        <end position="342"/>
    </location>
</feature>
<dbReference type="EMBL" id="HBFG01000936">
    <property type="protein sequence ID" value="CAD8729225.1"/>
    <property type="molecule type" value="Transcribed_RNA"/>
</dbReference>
<evidence type="ECO:0000313" key="4">
    <source>
        <dbReference type="EMBL" id="CAD8729225.1"/>
    </source>
</evidence>
<feature type="compositionally biased region" description="Basic and acidic residues" evidence="2">
    <location>
        <begin position="948"/>
        <end position="969"/>
    </location>
</feature>
<dbReference type="PROSITE" id="PS51444">
    <property type="entry name" value="FH2"/>
    <property type="match status" value="1"/>
</dbReference>
<feature type="compositionally biased region" description="Basic and acidic residues" evidence="2">
    <location>
        <begin position="980"/>
        <end position="1004"/>
    </location>
</feature>
<feature type="region of interest" description="Disordered" evidence="2">
    <location>
        <begin position="84"/>
        <end position="103"/>
    </location>
</feature>
<feature type="compositionally biased region" description="Polar residues" evidence="2">
    <location>
        <begin position="662"/>
        <end position="672"/>
    </location>
</feature>
<feature type="region of interest" description="Disordered" evidence="2">
    <location>
        <begin position="250"/>
        <end position="343"/>
    </location>
</feature>
<accession>A0A7S0TBJ0</accession>
<feature type="compositionally biased region" description="Basic and acidic residues" evidence="2">
    <location>
        <begin position="770"/>
        <end position="781"/>
    </location>
</feature>
<feature type="region of interest" description="Disordered" evidence="2">
    <location>
        <begin position="620"/>
        <end position="861"/>
    </location>
</feature>
<feature type="compositionally biased region" description="Polar residues" evidence="2">
    <location>
        <begin position="278"/>
        <end position="288"/>
    </location>
</feature>
<reference evidence="4" key="1">
    <citation type="submission" date="2021-01" db="EMBL/GenBank/DDBJ databases">
        <authorList>
            <person name="Corre E."/>
            <person name="Pelletier E."/>
            <person name="Niang G."/>
            <person name="Scheremetjew M."/>
            <person name="Finn R."/>
            <person name="Kale V."/>
            <person name="Holt S."/>
            <person name="Cochrane G."/>
            <person name="Meng A."/>
            <person name="Brown T."/>
            <person name="Cohen L."/>
        </authorList>
    </citation>
    <scope>NUCLEOTIDE SEQUENCE</scope>
    <source>
        <strain evidence="4">B596</strain>
    </source>
</reference>
<feature type="compositionally biased region" description="Basic and acidic residues" evidence="2">
    <location>
        <begin position="792"/>
        <end position="804"/>
    </location>
</feature>
<dbReference type="InterPro" id="IPR042201">
    <property type="entry name" value="FH2_Formin_sf"/>
</dbReference>
<feature type="region of interest" description="Disordered" evidence="2">
    <location>
        <begin position="1"/>
        <end position="74"/>
    </location>
</feature>
<dbReference type="Pfam" id="PF10152">
    <property type="entry name" value="CCDC53"/>
    <property type="match status" value="2"/>
</dbReference>
<feature type="compositionally biased region" description="Acidic residues" evidence="2">
    <location>
        <begin position="638"/>
        <end position="650"/>
    </location>
</feature>
<feature type="compositionally biased region" description="Polar residues" evidence="2">
    <location>
        <begin position="1082"/>
        <end position="1093"/>
    </location>
</feature>
<evidence type="ECO:0000256" key="2">
    <source>
        <dbReference type="SAM" id="MobiDB-lite"/>
    </source>
</evidence>
<dbReference type="Pfam" id="PF02181">
    <property type="entry name" value="FH2"/>
    <property type="match status" value="1"/>
</dbReference>
<feature type="region of interest" description="Disordered" evidence="2">
    <location>
        <begin position="206"/>
        <end position="226"/>
    </location>
</feature>
<dbReference type="PANTHER" id="PTHR45725:SF1">
    <property type="entry name" value="DISHEVELLED ASSOCIATED ACTIVATOR OF MORPHOGENESIS, ISOFORM D"/>
    <property type="match status" value="1"/>
</dbReference>
<feature type="region of interest" description="Disordered" evidence="2">
    <location>
        <begin position="1714"/>
        <end position="1748"/>
    </location>
</feature>
<feature type="compositionally biased region" description="Basic residues" evidence="2">
    <location>
        <begin position="264"/>
        <end position="274"/>
    </location>
</feature>
<feature type="region of interest" description="Disordered" evidence="2">
    <location>
        <begin position="883"/>
        <end position="1099"/>
    </location>
</feature>
<feature type="compositionally biased region" description="Basic and acidic residues" evidence="2">
    <location>
        <begin position="1929"/>
        <end position="1938"/>
    </location>
</feature>
<feature type="compositionally biased region" description="Polar residues" evidence="2">
    <location>
        <begin position="540"/>
        <end position="549"/>
    </location>
</feature>
<dbReference type="SMART" id="SM00498">
    <property type="entry name" value="FH2"/>
    <property type="match status" value="1"/>
</dbReference>
<feature type="compositionally biased region" description="Basic and acidic residues" evidence="2">
    <location>
        <begin position="30"/>
        <end position="40"/>
    </location>
</feature>
<sequence>MPRFGFKSSSSSSNSISLNSPRDGFSKNVEQSKKERDSRSKQSSKNSRRRNFGFLKKGVGRTEKSSGDTNAISRRREHAKQLANLAYSDDPTSATSTSTNDSAYNMNTTIISPAANNNNSNTSFFDQRPPTIVQSSNSSRRTNSRPRTNSNKSATSSNSNNSANDAFGSDPFASFDAFGVNEPSSKYSSKDFNELDFFANQMAGSTTPVYQAKEQPKRAPRRKSQPVSLDHFFTDDDAASFCSTNDLSTIDGGSINSNGVSAAARRRMRSHMQKHQSSDVSVGSNASMARSRSSPQMPPSSPSPNPRYAKHAKNSGWGNEHHSPFRTTGSATSSTANYSSSSPGVNLFDSETDGFTFDAFGLDESQINREVSSAMKDIMGNGGFSIFDEDNISGSNSESGHGSGSNSVSSGKNNFSRQDSFSGHQTDASDNSFEVNNWESSPNPSRGPSPVPLHFKASPVTPQKKAVTLSSVQKRRLQRSAQRGATTSVTPQRGNNLRQIQSEPPKSKSDFGAFANDPFSEDPFASSDDGGRLSDLFAGNNDNSTSRRLYSETQSDVHDYYASGSMTTAANSLMDSITPKNASTPSNRSTPGSNKSNYARSDIGVSHRMSFEAAMPKAPAFFELPPAEEVETQSMSDQSDDMDQIQDDLAAEFAKDIVRRISPTSQGSNQRSAPGRRIQYGDDRIHESDSDDQGPKQTNAQHAPVPETSKPYAPSASRFGGSFRSRYERSRSASALQKGNTPTAATTTNEIERSSYHGSLRSSYTASKRQSLEQKPEEKPVPKWQQTQNNEARIEEKKEDDVSPSRRAPGPSPQPVKMNSLRARWEAKTRVAPVEKPVQKAPPKPSAPSGQTKKSIGKLDNTFEMLTPDIIEQRRQMEKKEKFNNLRKSMGVVDEPTPEKVVEQESPSQRFQRSYAKPDVGSTPSHLSNVQLRKVSDSPASPVGRKMTYRERREMELEAQRKKEEEEAQKANTQVSQQPVEKKLSYRERREMELEAQRLKEEKTQMQSPQSYNAPKSYNAPQSYNTPSKSPQNHNTPNTDVASLIRKRINANKKRDSPPQESQKSSSNTFAASAAQKEIVRQPQNEVESSTVESPRKDPSKMLENMFASRAPPPTKPAASANLENFFAAKTGAKTPSQGARSVASVAVPEDVSQSDAKSMLSGFLAKRSPSAVQLPEIEAEEEVEVVAPAPAPVATYSGSGVALKDDPKFERYFRMLKMGLPLQVAKHAMARDGLDPDILDMDHNKPMQVSGVPMKDDPKFTKYFKMLKIGIAMDQVKHSMERDGLNPSAMDQDHNLPVQTVEKKKEVKKKETHRRARLHWKSFGKIMKNSLWDTVQSEVGGISIDEDEFEDLFQAELKASNVLKTTTSNNKKKGAQIRVIESKRANNGGIILARVKLTHDQMADAVDRIDASTLTAEQIENVIEYLPTKEERDALEKYMLEGGQDAAEKFDGLCECEKFMVSMMTVKHAKRKIRALLFKLQFMTCMESIAKDAEMIDTACDELINSNRLRQLLGIILEFGNRLNTAGNSKSKAGGFSLESLSKLSQAKAFDKKTTFLHYIILIVERNNELLLKFYDDIPAVVESDNIFWDQCQQDLEEVENQLENVRRMALHEARANDEATGVSDDDSLGELELTLEEEVGSLRASKTGLFTLGAIKQVSALREKIERTRAKCVRLKQYFGVGKATEPQEIFSVFSQFTTDFKKAKEQVFSKANKRLREERKKARKTTPKKQKPREPMMKASSHQPSMNKLFSDIQQRQPSNTPNRLPQDPRAGLLSSIKERQSPSERSNPSPRAGLMDAIQQRPSSAPANPRAGLLDAIKKRPSVSSPAADPRAGMLDAIKKRQSPAGPPSDPRAGLLDAIKKRQPTSENSPPAENPRLSLLSAIKQRNPENETVESSFGQNTKPMGAKPNGTRSPREAMRHHRRRAEASHFRHGD</sequence>
<feature type="compositionally biased region" description="Basic residues" evidence="2">
    <location>
        <begin position="1724"/>
        <end position="1734"/>
    </location>
</feature>
<feature type="compositionally biased region" description="Polar residues" evidence="2">
    <location>
        <begin position="1005"/>
        <end position="1041"/>
    </location>
</feature>
<feature type="region of interest" description="Disordered" evidence="2">
    <location>
        <begin position="1819"/>
        <end position="1938"/>
    </location>
</feature>
<feature type="coiled-coil region" evidence="1">
    <location>
        <begin position="1590"/>
        <end position="1617"/>
    </location>
</feature>
<dbReference type="InterPro" id="IPR019309">
    <property type="entry name" value="WASHC3"/>
</dbReference>